<evidence type="ECO:0000313" key="2">
    <source>
        <dbReference type="EMBL" id="MTD32920.1"/>
    </source>
</evidence>
<dbReference type="EMBL" id="WLYX01000001">
    <property type="protein sequence ID" value="MTD32920.1"/>
    <property type="molecule type" value="Genomic_DNA"/>
</dbReference>
<evidence type="ECO:0000256" key="1">
    <source>
        <dbReference type="SAM" id="MobiDB-lite"/>
    </source>
</evidence>
<name>A0A844GC45_9NEIS</name>
<organism evidence="2 3">
    <name type="scientific">Paludibacterium denitrificans</name>
    <dbReference type="NCBI Taxonomy" id="2675226"/>
    <lineage>
        <taxon>Bacteria</taxon>
        <taxon>Pseudomonadati</taxon>
        <taxon>Pseudomonadota</taxon>
        <taxon>Betaproteobacteria</taxon>
        <taxon>Neisseriales</taxon>
        <taxon>Chromobacteriaceae</taxon>
        <taxon>Paludibacterium</taxon>
    </lineage>
</organism>
<feature type="region of interest" description="Disordered" evidence="1">
    <location>
        <begin position="1"/>
        <end position="31"/>
    </location>
</feature>
<feature type="region of interest" description="Disordered" evidence="1">
    <location>
        <begin position="107"/>
        <end position="155"/>
    </location>
</feature>
<keyword evidence="3" id="KW-1185">Reference proteome</keyword>
<dbReference type="Proteomes" id="UP000446658">
    <property type="component" value="Unassembled WGS sequence"/>
</dbReference>
<dbReference type="RefSeq" id="WP_230369568.1">
    <property type="nucleotide sequence ID" value="NZ_WLYX01000001.1"/>
</dbReference>
<reference evidence="2 3" key="1">
    <citation type="submission" date="2019-11" db="EMBL/GenBank/DDBJ databases">
        <title>Draft genome sequence of Paludibacterium sp. dN18-1.</title>
        <authorList>
            <person name="Im W.-T."/>
        </authorList>
    </citation>
    <scope>NUCLEOTIDE SEQUENCE [LARGE SCALE GENOMIC DNA]</scope>
    <source>
        <strain evidence="3">dN 18-1</strain>
    </source>
</reference>
<proteinExistence type="predicted"/>
<accession>A0A844GC45</accession>
<evidence type="ECO:0000313" key="3">
    <source>
        <dbReference type="Proteomes" id="UP000446658"/>
    </source>
</evidence>
<sequence length="155" mass="15598">MIETRYSAHATPPSSVSAVMPANSPAAGRPVSACSAKDVAGSSTKADGRFGAIYQQAGEAPVAMVEPVDSAATDVAEVPQTAGAQPPDPVALIPVAVVDERVTMPQVASALSAEPEGAHSLTSANPKTARHDESASEDSLADVPLLSWLPGMSAP</sequence>
<dbReference type="AlphaFoldDB" id="A0A844GC45"/>
<comment type="caution">
    <text evidence="2">The sequence shown here is derived from an EMBL/GenBank/DDBJ whole genome shotgun (WGS) entry which is preliminary data.</text>
</comment>
<protein>
    <submittedName>
        <fullName evidence="2">Uncharacterized protein</fullName>
    </submittedName>
</protein>
<gene>
    <name evidence="2" type="ORF">GKE73_05890</name>
</gene>